<dbReference type="RefSeq" id="WP_084448099.1">
    <property type="nucleotide sequence ID" value="NZ_FWWW01000120.1"/>
</dbReference>
<protein>
    <submittedName>
        <fullName evidence="1">Uncharacterized protein</fullName>
    </submittedName>
</protein>
<accession>A0A1W1W5K3</accession>
<dbReference type="Proteomes" id="UP000192266">
    <property type="component" value="Unassembled WGS sequence"/>
</dbReference>
<dbReference type="EMBL" id="FWWW01000120">
    <property type="protein sequence ID" value="SMC00671.1"/>
    <property type="molecule type" value="Genomic_DNA"/>
</dbReference>
<dbReference type="OrthoDB" id="9805728at2"/>
<organism evidence="1 2">
    <name type="scientific">Hymenobacter roseosalivarius DSM 11622</name>
    <dbReference type="NCBI Taxonomy" id="645990"/>
    <lineage>
        <taxon>Bacteria</taxon>
        <taxon>Pseudomonadati</taxon>
        <taxon>Bacteroidota</taxon>
        <taxon>Cytophagia</taxon>
        <taxon>Cytophagales</taxon>
        <taxon>Hymenobacteraceae</taxon>
        <taxon>Hymenobacter</taxon>
    </lineage>
</organism>
<gene>
    <name evidence="1" type="ORF">SAMN00120144_4392</name>
</gene>
<evidence type="ECO:0000313" key="2">
    <source>
        <dbReference type="Proteomes" id="UP000192266"/>
    </source>
</evidence>
<proteinExistence type="predicted"/>
<keyword evidence="2" id="KW-1185">Reference proteome</keyword>
<dbReference type="AlphaFoldDB" id="A0A1W1W5K3"/>
<reference evidence="1 2" key="1">
    <citation type="submission" date="2017-04" db="EMBL/GenBank/DDBJ databases">
        <authorList>
            <person name="Afonso C.L."/>
            <person name="Miller P.J."/>
            <person name="Scott M.A."/>
            <person name="Spackman E."/>
            <person name="Goraichik I."/>
            <person name="Dimitrov K.M."/>
            <person name="Suarez D.L."/>
            <person name="Swayne D.E."/>
        </authorList>
    </citation>
    <scope>NUCLEOTIDE SEQUENCE [LARGE SCALE GENOMIC DNA]</scope>
    <source>
        <strain evidence="1 2">DSM 11622</strain>
    </source>
</reference>
<evidence type="ECO:0000313" key="1">
    <source>
        <dbReference type="EMBL" id="SMC00671.1"/>
    </source>
</evidence>
<name>A0A1W1W5K3_9BACT</name>
<sequence>MPHEPILDSELPQMLAFLINGQVQTLNPVGSFAADLIQCKGVALVLLPVMAPFLTALRVAEFARQLAPRQLAPRQILPVPDGYAKDFFLLQR</sequence>